<evidence type="ECO:0000313" key="5">
    <source>
        <dbReference type="EMBL" id="SFC56971.1"/>
    </source>
</evidence>
<name>A0A1H5VTV1_9PSEU</name>
<dbReference type="GO" id="GO:0003677">
    <property type="term" value="F:DNA binding"/>
    <property type="evidence" value="ECO:0007669"/>
    <property type="project" value="UniProtKB-UniRule"/>
</dbReference>
<keyword evidence="6" id="KW-1185">Reference proteome</keyword>
<dbReference type="SMR" id="A0A1H5VTV1"/>
<evidence type="ECO:0000313" key="7">
    <source>
        <dbReference type="Proteomes" id="UP000236729"/>
    </source>
</evidence>
<evidence type="ECO:0000313" key="4">
    <source>
        <dbReference type="EMBL" id="SEF90735.1"/>
    </source>
</evidence>
<dbReference type="Proteomes" id="UP000236729">
    <property type="component" value="Unassembled WGS sequence"/>
</dbReference>
<evidence type="ECO:0000259" key="3">
    <source>
        <dbReference type="PROSITE" id="PS50977"/>
    </source>
</evidence>
<dbReference type="RefSeq" id="WP_093346694.1">
    <property type="nucleotide sequence ID" value="NZ_FNVB01000002.1"/>
</dbReference>
<dbReference type="PROSITE" id="PS50977">
    <property type="entry name" value="HTH_TETR_2"/>
    <property type="match status" value="1"/>
</dbReference>
<evidence type="ECO:0000256" key="1">
    <source>
        <dbReference type="ARBA" id="ARBA00023125"/>
    </source>
</evidence>
<dbReference type="SUPFAM" id="SSF46689">
    <property type="entry name" value="Homeodomain-like"/>
    <property type="match status" value="1"/>
</dbReference>
<reference evidence="6 7" key="1">
    <citation type="submission" date="2016-10" db="EMBL/GenBank/DDBJ databases">
        <authorList>
            <person name="Varghese N."/>
            <person name="Submissions S."/>
        </authorList>
    </citation>
    <scope>NUCLEOTIDE SEQUENCE [LARGE SCALE GENOMIC DNA]</scope>
    <source>
        <strain evidence="7">ATCC 20501</strain>
        <strain evidence="5 6">CGMCC 4.3529</strain>
    </source>
</reference>
<dbReference type="AlphaFoldDB" id="A0A1H5VTV1"/>
<reference evidence="4" key="2">
    <citation type="submission" date="2016-10" db="EMBL/GenBank/DDBJ databases">
        <authorList>
            <person name="de Groot N.N."/>
        </authorList>
    </citation>
    <scope>NUCLEOTIDE SEQUENCE [LARGE SCALE GENOMIC DNA]</scope>
    <source>
        <strain evidence="4">ATCC 20501</strain>
    </source>
</reference>
<sequence>MGTSPLRVYGGVQGDHRRAERRAQLLEAGLDLLGASGDGPALTVRGACQQAGLATRYFYESFADRDALAAAVYDHVVDDLATTTLAAVTTAGPDERAKVRAGLENIVRTVARDPRRGRLLFSVGLSSPLLAQRRLDSSRLFAALLGGQAQDFYGITESPHLELTTHFMVGGLAQALTAWLDGTLRLDERGLVERCTEVFLAIAAGFGAADTAD</sequence>
<dbReference type="InterPro" id="IPR009057">
    <property type="entry name" value="Homeodomain-like_sf"/>
</dbReference>
<dbReference type="EMBL" id="FOME01000001">
    <property type="protein sequence ID" value="SFC56971.1"/>
    <property type="molecule type" value="Genomic_DNA"/>
</dbReference>
<keyword evidence="1 2" id="KW-0238">DNA-binding</keyword>
<accession>A0A1I1K8W7</accession>
<dbReference type="InterPro" id="IPR001647">
    <property type="entry name" value="HTH_TetR"/>
</dbReference>
<gene>
    <name evidence="4" type="ORF">SAMN02982929_00985</name>
    <name evidence="5" type="ORF">SAMN05216506_1011084</name>
</gene>
<feature type="domain" description="HTH tetR-type" evidence="3">
    <location>
        <begin position="19"/>
        <end position="80"/>
    </location>
</feature>
<dbReference type="Proteomes" id="UP000199690">
    <property type="component" value="Unassembled WGS sequence"/>
</dbReference>
<organism evidence="4 7">
    <name type="scientific">Saccharopolyspora kobensis</name>
    <dbReference type="NCBI Taxonomy" id="146035"/>
    <lineage>
        <taxon>Bacteria</taxon>
        <taxon>Bacillati</taxon>
        <taxon>Actinomycetota</taxon>
        <taxon>Actinomycetes</taxon>
        <taxon>Pseudonocardiales</taxon>
        <taxon>Pseudonocardiaceae</taxon>
        <taxon>Saccharopolyspora</taxon>
    </lineage>
</organism>
<proteinExistence type="predicted"/>
<dbReference type="Gene3D" id="1.10.357.10">
    <property type="entry name" value="Tetracycline Repressor, domain 2"/>
    <property type="match status" value="1"/>
</dbReference>
<protein>
    <submittedName>
        <fullName evidence="4">Transcriptional regulator, TetR family</fullName>
    </submittedName>
</protein>
<evidence type="ECO:0000256" key="2">
    <source>
        <dbReference type="PROSITE-ProRule" id="PRU00335"/>
    </source>
</evidence>
<dbReference type="EMBL" id="FNVB01000002">
    <property type="protein sequence ID" value="SEF90735.1"/>
    <property type="molecule type" value="Genomic_DNA"/>
</dbReference>
<evidence type="ECO:0000313" key="6">
    <source>
        <dbReference type="Proteomes" id="UP000199690"/>
    </source>
</evidence>
<feature type="DNA-binding region" description="H-T-H motif" evidence="2">
    <location>
        <begin position="43"/>
        <end position="62"/>
    </location>
</feature>
<accession>A0A1H5VTV1</accession>